<evidence type="ECO:0000313" key="6">
    <source>
        <dbReference type="Proteomes" id="UP000219813"/>
    </source>
</evidence>
<dbReference type="GeneID" id="39868023"/>
<gene>
    <name evidence="4" type="primary">PmUG01_07046100</name>
    <name evidence="3" type="ORF">PMALA_008990</name>
    <name evidence="4" type="ORF">PMUG01_07046100</name>
</gene>
<keyword evidence="1" id="KW-0472">Membrane</keyword>
<protein>
    <recommendedName>
        <fullName evidence="2">Microprotein domain-containing protein</fullName>
    </recommendedName>
</protein>
<accession>A0A1A8VWS7</accession>
<organism evidence="3 5">
    <name type="scientific">Plasmodium malariae</name>
    <dbReference type="NCBI Taxonomy" id="5858"/>
    <lineage>
        <taxon>Eukaryota</taxon>
        <taxon>Sar</taxon>
        <taxon>Alveolata</taxon>
        <taxon>Apicomplexa</taxon>
        <taxon>Aconoidasida</taxon>
        <taxon>Haemosporida</taxon>
        <taxon>Plasmodiidae</taxon>
        <taxon>Plasmodium</taxon>
        <taxon>Plasmodium (Plasmodium)</taxon>
    </lineage>
</organism>
<proteinExistence type="predicted"/>
<dbReference type="OMA" id="YIFMAGK"/>
<dbReference type="KEGG" id="pmal:PMUG01_07046100"/>
<dbReference type="RefSeq" id="XP_028860929.1">
    <property type="nucleotide sequence ID" value="XM_029004218.1"/>
</dbReference>
<evidence type="ECO:0000259" key="2">
    <source>
        <dbReference type="Pfam" id="PF23533"/>
    </source>
</evidence>
<dbReference type="Proteomes" id="UP000219813">
    <property type="component" value="Chromosome 7"/>
</dbReference>
<keyword evidence="1" id="KW-1133">Transmembrane helix</keyword>
<keyword evidence="6" id="KW-1185">Reference proteome</keyword>
<dbReference type="AlphaFoldDB" id="A0A1A8VWS7"/>
<keyword evidence="1" id="KW-0812">Transmembrane</keyword>
<feature type="transmembrane region" description="Helical" evidence="1">
    <location>
        <begin position="33"/>
        <end position="50"/>
    </location>
</feature>
<dbReference type="OrthoDB" id="384245at2759"/>
<evidence type="ECO:0000313" key="3">
    <source>
        <dbReference type="EMBL" id="SBS84156.1"/>
    </source>
</evidence>
<dbReference type="EMBL" id="FLQW01000481">
    <property type="protein sequence ID" value="SBS84156.1"/>
    <property type="molecule type" value="Genomic_DNA"/>
</dbReference>
<reference evidence="3" key="1">
    <citation type="submission" date="2016-05" db="EMBL/GenBank/DDBJ databases">
        <authorList>
            <person name="Lavstsen T."/>
            <person name="Jespersen J.S."/>
        </authorList>
    </citation>
    <scope>NUCLEOTIDE SEQUENCE [LARGE SCALE GENOMIC DNA]</scope>
</reference>
<evidence type="ECO:0000313" key="5">
    <source>
        <dbReference type="Proteomes" id="UP000078597"/>
    </source>
</evidence>
<dbReference type="EMBL" id="LT594628">
    <property type="protein sequence ID" value="SBT87998.1"/>
    <property type="molecule type" value="Genomic_DNA"/>
</dbReference>
<dbReference type="Pfam" id="PF23533">
    <property type="entry name" value="Microp_apicomplexa_19"/>
    <property type="match status" value="1"/>
</dbReference>
<dbReference type="Proteomes" id="UP000078597">
    <property type="component" value="Unassembled WGS sequence"/>
</dbReference>
<dbReference type="InterPro" id="IPR056324">
    <property type="entry name" value="Microp_apicomplexa_19"/>
</dbReference>
<dbReference type="VEuPathDB" id="PlasmoDB:PmUG01_07046100"/>
<reference evidence="5" key="2">
    <citation type="submission" date="2016-05" db="EMBL/GenBank/DDBJ databases">
        <authorList>
            <person name="Naeem Raeece"/>
        </authorList>
    </citation>
    <scope>NUCLEOTIDE SEQUENCE [LARGE SCALE GENOMIC DNA]</scope>
</reference>
<name>A0A1A8VWS7_PLAMA</name>
<evidence type="ECO:0000256" key="1">
    <source>
        <dbReference type="SAM" id="Phobius"/>
    </source>
</evidence>
<reference evidence="4 6" key="3">
    <citation type="submission" date="2016-06" db="EMBL/GenBank/DDBJ databases">
        <authorList>
            <consortium name="Pathogen Informatics"/>
        </authorList>
    </citation>
    <scope>NUCLEOTIDE SEQUENCE [LARGE SCALE GENOMIC DNA]</scope>
</reference>
<evidence type="ECO:0000313" key="4">
    <source>
        <dbReference type="EMBL" id="SBT87998.1"/>
    </source>
</evidence>
<feature type="domain" description="Microprotein" evidence="2">
    <location>
        <begin position="48"/>
        <end position="142"/>
    </location>
</feature>
<sequence>MNTFNFFKRCWSNVFRKNALQIKSRKFVSTRKAVGGGGVGTMLLISPVLFEQKNKEEENSPKSEYIFMAGKSIDFLTQKIFENEFGTSILYLAFVVAYLALLVHDNKINLMVQKLKFKYSNNMFSIGHPNYKKYLHQNGNMKKD</sequence>
<feature type="transmembrane region" description="Helical" evidence="1">
    <location>
        <begin position="85"/>
        <end position="104"/>
    </location>
</feature>